<comment type="caution">
    <text evidence="3">The sequence shown here is derived from an EMBL/GenBank/DDBJ whole genome shotgun (WGS) entry which is preliminary data.</text>
</comment>
<dbReference type="CDD" id="cd10170">
    <property type="entry name" value="ASKHA_NBD_HSP70"/>
    <property type="match status" value="1"/>
</dbReference>
<dbReference type="InterPro" id="IPR043129">
    <property type="entry name" value="ATPase_NBD"/>
</dbReference>
<dbReference type="SUPFAM" id="SSF53067">
    <property type="entry name" value="Actin-like ATPase domain"/>
    <property type="match status" value="2"/>
</dbReference>
<proteinExistence type="predicted"/>
<dbReference type="Gene3D" id="3.30.420.40">
    <property type="match status" value="2"/>
</dbReference>
<dbReference type="PRINTS" id="PR00301">
    <property type="entry name" value="HEATSHOCK70"/>
</dbReference>
<dbReference type="PANTHER" id="PTHR14187">
    <property type="entry name" value="ALPHA KINASE/ELONGATION FACTOR 2 KINASE"/>
    <property type="match status" value="1"/>
</dbReference>
<protein>
    <submittedName>
        <fullName evidence="3">Actin-like ATPase domain-containing protein</fullName>
    </submittedName>
</protein>
<reference evidence="3 4" key="1">
    <citation type="journal article" date="2024" name="IMA Fungus">
        <title>Apiospora arundinis, a panoply of carbohydrate-active enzymes and secondary metabolites.</title>
        <authorList>
            <person name="Sorensen T."/>
            <person name="Petersen C."/>
            <person name="Muurmann A.T."/>
            <person name="Christiansen J.V."/>
            <person name="Brundto M.L."/>
            <person name="Overgaard C.K."/>
            <person name="Boysen A.T."/>
            <person name="Wollenberg R.D."/>
            <person name="Larsen T.O."/>
            <person name="Sorensen J.L."/>
            <person name="Nielsen K.L."/>
            <person name="Sondergaard T.E."/>
        </authorList>
    </citation>
    <scope>NUCLEOTIDE SEQUENCE [LARGE SCALE GENOMIC DNA]</scope>
    <source>
        <strain evidence="3 4">AAU 773</strain>
    </source>
</reference>
<organism evidence="3 4">
    <name type="scientific">Apiospora arundinis</name>
    <dbReference type="NCBI Taxonomy" id="335852"/>
    <lineage>
        <taxon>Eukaryota</taxon>
        <taxon>Fungi</taxon>
        <taxon>Dikarya</taxon>
        <taxon>Ascomycota</taxon>
        <taxon>Pezizomycotina</taxon>
        <taxon>Sordariomycetes</taxon>
        <taxon>Xylariomycetidae</taxon>
        <taxon>Amphisphaeriales</taxon>
        <taxon>Apiosporaceae</taxon>
        <taxon>Apiospora</taxon>
    </lineage>
</organism>
<dbReference type="Pfam" id="PF00012">
    <property type="entry name" value="HSP70"/>
    <property type="match status" value="1"/>
</dbReference>
<dbReference type="PANTHER" id="PTHR14187:SF82">
    <property type="entry name" value="FAMILY CHAPERONE, PUTATIVE (AFU_ORTHOLOGUE AFUA_7G08575)-RELATED"/>
    <property type="match status" value="1"/>
</dbReference>
<dbReference type="InterPro" id="IPR013126">
    <property type="entry name" value="Hsp_70_fam"/>
</dbReference>
<evidence type="ECO:0000256" key="2">
    <source>
        <dbReference type="ARBA" id="ARBA00022840"/>
    </source>
</evidence>
<dbReference type="Proteomes" id="UP001390339">
    <property type="component" value="Unassembled WGS sequence"/>
</dbReference>
<dbReference type="EMBL" id="JAPCWZ010000007">
    <property type="protein sequence ID" value="KAK8855958.1"/>
    <property type="molecule type" value="Genomic_DNA"/>
</dbReference>
<keyword evidence="2" id="KW-0067">ATP-binding</keyword>
<keyword evidence="1" id="KW-0547">Nucleotide-binding</keyword>
<evidence type="ECO:0000313" key="3">
    <source>
        <dbReference type="EMBL" id="KAK8855958.1"/>
    </source>
</evidence>
<name>A0ABR2I0V6_9PEZI</name>
<evidence type="ECO:0000256" key="1">
    <source>
        <dbReference type="ARBA" id="ARBA00022741"/>
    </source>
</evidence>
<dbReference type="Gene3D" id="3.90.640.10">
    <property type="entry name" value="Actin, Chain A, domain 4"/>
    <property type="match status" value="1"/>
</dbReference>
<evidence type="ECO:0000313" key="4">
    <source>
        <dbReference type="Proteomes" id="UP001390339"/>
    </source>
</evidence>
<gene>
    <name evidence="3" type="ORF">PGQ11_011870</name>
</gene>
<sequence>MSTGMDGQASNDQTLVIGIDFGTTFSSVAYGISRHSEGTQICSSWPTSNKNEEITNSAIVPTIIRYPSQSGEVEWGFQIPEATVHPDEIMRWFKLNSGLQNAQNRPEVIQNMLVRHDTDRLVTDYLSGLGQSFLDWARKRIGSVVVDDFVKRRAVQFVLTVPAVWEDLAKSKTLQAFEHARQISELGKYTLVSEPEAAATYALHTMSQGSSLEVGQSFIVLDAGGDSPGTVDTITYTITNLHPVLQVRETAAGAGDFCGAVFIDKAFTDHIQVTLGKEEGFDNEVLGRARKEFETVIKPAFTQAMMPNGRFTVPVLGMANNPEIGIRNGRLTLRAFEVHAMFEPCILKTIRLVKDQIATAKVPIAAVILVGGFGTSEYLRERLKQEVEEKMHVPIRTSKDPSLAVVHGAVMRGMAQVAPERHTVLKVVDRAARRYTPTPTPPFYSLRSLFCANIKVVSYTVFAQAVVVYSWTRTPWDLLADIEYLEHYGTELSVVYDQGKHRELEDKRSWDGLDGCWRVDAMRWFIRHGDRVAEDKPYTHFFSQTSRVSFGRPRTILLTIYSDSKSNEAPVARNNNVDDLCHVEADLSRIPTERLHVRRGRDGFDYYELRCEIEIICKYPASTVN</sequence>
<keyword evidence="4" id="KW-1185">Reference proteome</keyword>
<accession>A0ABR2I0V6</accession>